<gene>
    <name evidence="5" type="ORF">FNA46_21320</name>
</gene>
<dbReference type="SUPFAM" id="SSF53850">
    <property type="entry name" value="Periplasmic binding protein-like II"/>
    <property type="match status" value="1"/>
</dbReference>
<accession>A0A549SZC9</accession>
<feature type="signal peptide" evidence="3">
    <location>
        <begin position="1"/>
        <end position="24"/>
    </location>
</feature>
<evidence type="ECO:0000256" key="1">
    <source>
        <dbReference type="ARBA" id="ARBA00004418"/>
    </source>
</evidence>
<feature type="domain" description="Solute-binding protein family 5" evidence="4">
    <location>
        <begin position="82"/>
        <end position="472"/>
    </location>
</feature>
<feature type="chain" id="PRO_5022136154" evidence="3">
    <location>
        <begin position="25"/>
        <end position="568"/>
    </location>
</feature>
<dbReference type="Proteomes" id="UP000316801">
    <property type="component" value="Unassembled WGS sequence"/>
</dbReference>
<dbReference type="GO" id="GO:0030288">
    <property type="term" value="C:outer membrane-bounded periplasmic space"/>
    <property type="evidence" value="ECO:0007669"/>
    <property type="project" value="UniProtKB-ARBA"/>
</dbReference>
<keyword evidence="3" id="KW-0732">Signal</keyword>
<dbReference type="PIRSF" id="PIRSF002741">
    <property type="entry name" value="MppA"/>
    <property type="match status" value="1"/>
</dbReference>
<dbReference type="PANTHER" id="PTHR30290">
    <property type="entry name" value="PERIPLASMIC BINDING COMPONENT OF ABC TRANSPORTER"/>
    <property type="match status" value="1"/>
</dbReference>
<evidence type="ECO:0000256" key="2">
    <source>
        <dbReference type="ARBA" id="ARBA00005695"/>
    </source>
</evidence>
<dbReference type="Pfam" id="PF00496">
    <property type="entry name" value="SBP_bac_5"/>
    <property type="match status" value="1"/>
</dbReference>
<name>A0A549SZC9_9HYPH</name>
<dbReference type="InterPro" id="IPR030678">
    <property type="entry name" value="Peptide/Ni-bd"/>
</dbReference>
<sequence>MDGKMFLLAATVAGFSLATTPSQAARGSDGEVKILFWQAVSSMNPYLSGGSKEVYAASIVIEPLAGFDEKGTMFPRLAADIPTKANGGVSADNLSITWKLKDGLKWSDGSDVTAEDIAFTWQYCTAPGGGCAQKAKFDGVSKVEAIDRLTAKITFEKPASYPYGPFVGALSPIIQKAQFKDCLGDKAPQCTAANFGPIGTGPYVVKDFKANDVITFAANPNYRDPQKPAFASVTLKGGGDAASAARAVLETGEYDFAWNTVIEPEVMEAMLKAGKGQIASAFSTTVERIHLNPFAVDSALGAKRSTKEAGPHPALSDPAVRRALSLAIDRDILVEAGYGAGGKATCNVIPSPEAFASTGVDWCLKQDLAAANKLLDDAGWKKGSDGIRAKNGVKLSFLYQTSTNSVRQGTQQLVKEWWKEIGVETELRNIPASVYFGSDPASPDTYKKFYADVEMFASGFETTDPAKFLADFRCDKIPSPADGWQGGNVARFCDPAYDALVAELGSAEGQEKRGAIIRRLNDMLVNSGYILPLVVRGEPSAIAKTLVDAKINPWDTQLWNIESWKRGK</sequence>
<dbReference type="CDD" id="cd08513">
    <property type="entry name" value="PBP2_thermophilic_Hb8_like"/>
    <property type="match status" value="1"/>
</dbReference>
<protein>
    <submittedName>
        <fullName evidence="5">Peptide ABC transporter substrate-binding protein</fullName>
    </submittedName>
</protein>
<comment type="subcellular location">
    <subcellularLocation>
        <location evidence="1">Periplasm</location>
    </subcellularLocation>
</comment>
<dbReference type="RefSeq" id="WP_143127232.1">
    <property type="nucleotide sequence ID" value="NZ_VJMG01000071.1"/>
</dbReference>
<dbReference type="EMBL" id="VJMG01000071">
    <property type="protein sequence ID" value="TRL34967.1"/>
    <property type="molecule type" value="Genomic_DNA"/>
</dbReference>
<evidence type="ECO:0000256" key="3">
    <source>
        <dbReference type="SAM" id="SignalP"/>
    </source>
</evidence>
<dbReference type="PANTHER" id="PTHR30290:SF65">
    <property type="entry name" value="MONOACYL PHOSPHATIDYLINOSITOL TETRAMANNOSIDE-BINDING PROTEIN LPQW-RELATED"/>
    <property type="match status" value="1"/>
</dbReference>
<dbReference type="Gene3D" id="3.40.190.10">
    <property type="entry name" value="Periplasmic binding protein-like II"/>
    <property type="match status" value="1"/>
</dbReference>
<organism evidence="5 6">
    <name type="scientific">Rhizobium straminoryzae</name>
    <dbReference type="NCBI Taxonomy" id="1387186"/>
    <lineage>
        <taxon>Bacteria</taxon>
        <taxon>Pseudomonadati</taxon>
        <taxon>Pseudomonadota</taxon>
        <taxon>Alphaproteobacteria</taxon>
        <taxon>Hyphomicrobiales</taxon>
        <taxon>Rhizobiaceae</taxon>
        <taxon>Rhizobium/Agrobacterium group</taxon>
        <taxon>Rhizobium</taxon>
    </lineage>
</organism>
<evidence type="ECO:0000313" key="6">
    <source>
        <dbReference type="Proteomes" id="UP000316801"/>
    </source>
</evidence>
<dbReference type="GO" id="GO:0015833">
    <property type="term" value="P:peptide transport"/>
    <property type="evidence" value="ECO:0007669"/>
    <property type="project" value="TreeGrafter"/>
</dbReference>
<dbReference type="AlphaFoldDB" id="A0A549SZC9"/>
<dbReference type="InterPro" id="IPR000914">
    <property type="entry name" value="SBP_5_dom"/>
</dbReference>
<dbReference type="Gene3D" id="3.10.105.10">
    <property type="entry name" value="Dipeptide-binding Protein, Domain 3"/>
    <property type="match status" value="1"/>
</dbReference>
<proteinExistence type="inferred from homology"/>
<comment type="caution">
    <text evidence="5">The sequence shown here is derived from an EMBL/GenBank/DDBJ whole genome shotgun (WGS) entry which is preliminary data.</text>
</comment>
<evidence type="ECO:0000259" key="4">
    <source>
        <dbReference type="Pfam" id="PF00496"/>
    </source>
</evidence>
<reference evidence="5 6" key="1">
    <citation type="submission" date="2019-07" db="EMBL/GenBank/DDBJ databases">
        <title>Ln-dependent methylotrophs.</title>
        <authorList>
            <person name="Tani A."/>
        </authorList>
    </citation>
    <scope>NUCLEOTIDE SEQUENCE [LARGE SCALE GENOMIC DNA]</scope>
    <source>
        <strain evidence="5 6">SM12</strain>
    </source>
</reference>
<dbReference type="InterPro" id="IPR039424">
    <property type="entry name" value="SBP_5"/>
</dbReference>
<evidence type="ECO:0000313" key="5">
    <source>
        <dbReference type="EMBL" id="TRL34967.1"/>
    </source>
</evidence>
<comment type="similarity">
    <text evidence="2">Belongs to the bacterial solute-binding protein 5 family.</text>
</comment>
<dbReference type="GO" id="GO:0043190">
    <property type="term" value="C:ATP-binding cassette (ABC) transporter complex"/>
    <property type="evidence" value="ECO:0007669"/>
    <property type="project" value="InterPro"/>
</dbReference>
<dbReference type="GO" id="GO:1904680">
    <property type="term" value="F:peptide transmembrane transporter activity"/>
    <property type="evidence" value="ECO:0007669"/>
    <property type="project" value="TreeGrafter"/>
</dbReference>
<keyword evidence="6" id="KW-1185">Reference proteome</keyword>